<dbReference type="EMBL" id="CP009110">
    <property type="protein sequence ID" value="AIJ25082.1"/>
    <property type="molecule type" value="Genomic_DNA"/>
</dbReference>
<dbReference type="RefSeq" id="WP_017983921.1">
    <property type="nucleotide sequence ID" value="NZ_AQUL01000001.1"/>
</dbReference>
<dbReference type="AlphaFoldDB" id="A0A076N534"/>
<name>A0A076N534_AMYME</name>
<accession>A0A076N534</accession>
<proteinExistence type="predicted"/>
<organism evidence="2 3">
    <name type="scientific">Amycolatopsis methanolica 239</name>
    <dbReference type="NCBI Taxonomy" id="1068978"/>
    <lineage>
        <taxon>Bacteria</taxon>
        <taxon>Bacillati</taxon>
        <taxon>Actinomycetota</taxon>
        <taxon>Actinomycetes</taxon>
        <taxon>Pseudonocardiales</taxon>
        <taxon>Pseudonocardiaceae</taxon>
        <taxon>Amycolatopsis</taxon>
        <taxon>Amycolatopsis methanolica group</taxon>
    </lineage>
</organism>
<evidence type="ECO:0008006" key="4">
    <source>
        <dbReference type="Google" id="ProtNLM"/>
    </source>
</evidence>
<evidence type="ECO:0000313" key="2">
    <source>
        <dbReference type="EMBL" id="AIJ25082.1"/>
    </source>
</evidence>
<evidence type="ECO:0000313" key="3">
    <source>
        <dbReference type="Proteomes" id="UP000062973"/>
    </source>
</evidence>
<keyword evidence="3" id="KW-1185">Reference proteome</keyword>
<evidence type="ECO:0000256" key="1">
    <source>
        <dbReference type="SAM" id="MobiDB-lite"/>
    </source>
</evidence>
<dbReference type="CDD" id="cd07951">
    <property type="entry name" value="ED_3B_N_AMMECR1"/>
    <property type="match status" value="1"/>
</dbReference>
<sequence length="227" mass="23330">MIVQAVVVPQPPLLVPALSPGANAELEALRAACRTAVTRLAAVTREWVAVGAGDHERVIEPTTSGSFRGYGADVPVSLSAGQATRAELPLPALVAGWLREQAGADSVRVHLVDGDPAECERLGKLLANGDRTGLLVLGDGSNRHGPKSPGSEDERAPAFDEAVARALATADTAALRALDPGLAAELGAGGRAPWQVLAGAGDDWRAGLLYSAAPFGVGYHVAVWERG</sequence>
<gene>
    <name evidence="2" type="ORF">AMETH_4990</name>
</gene>
<dbReference type="OrthoDB" id="4543339at2"/>
<dbReference type="SUPFAM" id="SSF53213">
    <property type="entry name" value="LigB-like"/>
    <property type="match status" value="1"/>
</dbReference>
<dbReference type="HOGENOM" id="CLU_090899_0_0_11"/>
<feature type="region of interest" description="Disordered" evidence="1">
    <location>
        <begin position="137"/>
        <end position="156"/>
    </location>
</feature>
<dbReference type="KEGG" id="amq:AMETH_4990"/>
<dbReference type="PATRIC" id="fig|1068978.7.peg.5365"/>
<dbReference type="eggNOG" id="COG3885">
    <property type="taxonomic scope" value="Bacteria"/>
</dbReference>
<protein>
    <recommendedName>
        <fullName evidence="4">Catalytic LigB subunit of aromatic ring-opening dioxygenase</fullName>
    </recommendedName>
</protein>
<reference evidence="2 3" key="1">
    <citation type="submission" date="2014-07" db="EMBL/GenBank/DDBJ databases">
        <title>Whole Genome Sequence of the Amycolatopsis methanolica 239.</title>
        <authorList>
            <person name="Tang B."/>
        </authorList>
    </citation>
    <scope>NUCLEOTIDE SEQUENCE [LARGE SCALE GENOMIC DNA]</scope>
    <source>
        <strain evidence="2 3">239</strain>
    </source>
</reference>
<dbReference type="Gene3D" id="3.40.830.10">
    <property type="entry name" value="LigB-like"/>
    <property type="match status" value="1"/>
</dbReference>
<dbReference type="Proteomes" id="UP000062973">
    <property type="component" value="Chromosome"/>
</dbReference>
<dbReference type="STRING" id="1068978.AMETH_4990"/>